<organism evidence="1 2">
    <name type="scientific">Arenicella xantha</name>
    <dbReference type="NCBI Taxonomy" id="644221"/>
    <lineage>
        <taxon>Bacteria</taxon>
        <taxon>Pseudomonadati</taxon>
        <taxon>Pseudomonadota</taxon>
        <taxon>Gammaproteobacteria</taxon>
        <taxon>Arenicellales</taxon>
        <taxon>Arenicellaceae</taxon>
        <taxon>Arenicella</taxon>
    </lineage>
</organism>
<accession>A0A395JMW2</accession>
<name>A0A395JMW2_9GAMM</name>
<proteinExistence type="predicted"/>
<dbReference type="RefSeq" id="WP_113952502.1">
    <property type="nucleotide sequence ID" value="NZ_QNRT01000001.1"/>
</dbReference>
<evidence type="ECO:0000313" key="2">
    <source>
        <dbReference type="Proteomes" id="UP000253083"/>
    </source>
</evidence>
<comment type="caution">
    <text evidence="1">The sequence shown here is derived from an EMBL/GenBank/DDBJ whole genome shotgun (WGS) entry which is preliminary data.</text>
</comment>
<keyword evidence="2" id="KW-1185">Reference proteome</keyword>
<dbReference type="Proteomes" id="UP000253083">
    <property type="component" value="Unassembled WGS sequence"/>
</dbReference>
<gene>
    <name evidence="1" type="ORF">DFR28_101273</name>
</gene>
<evidence type="ECO:0000313" key="1">
    <source>
        <dbReference type="EMBL" id="RBP52889.1"/>
    </source>
</evidence>
<reference evidence="1 2" key="1">
    <citation type="submission" date="2018-06" db="EMBL/GenBank/DDBJ databases">
        <title>Genomic Encyclopedia of Type Strains, Phase IV (KMG-IV): sequencing the most valuable type-strain genomes for metagenomic binning, comparative biology and taxonomic classification.</title>
        <authorList>
            <person name="Goeker M."/>
        </authorList>
    </citation>
    <scope>NUCLEOTIDE SEQUENCE [LARGE SCALE GENOMIC DNA]</scope>
    <source>
        <strain evidence="1 2">DSM 24032</strain>
    </source>
</reference>
<dbReference type="EMBL" id="QNRT01000001">
    <property type="protein sequence ID" value="RBP52889.1"/>
    <property type="molecule type" value="Genomic_DNA"/>
</dbReference>
<sequence>MTETILHIPISSTASKSPPVVYLKVTKRRFFCFLCRHCRFFCRWCFKTTPYKDSNLTQSISEIVVTFPETGDPTYKVNFQISTPDYSFANKGLTFKPSNMKCKNDVKAVKLYDTDGRTNSVLQVAFTDKVSIEKPFSVSFNVKRGASSKTFLADPQIKITRKTN</sequence>
<dbReference type="InParanoid" id="A0A395JMW2"/>
<protein>
    <submittedName>
        <fullName evidence="1">Uncharacterized protein</fullName>
    </submittedName>
</protein>
<dbReference type="AlphaFoldDB" id="A0A395JMW2"/>